<protein>
    <submittedName>
        <fullName evidence="1">Uncharacterized protein</fullName>
    </submittedName>
</protein>
<gene>
    <name evidence="1" type="ORF">DLAC_05077</name>
</gene>
<comment type="caution">
    <text evidence="1">The sequence shown here is derived from an EMBL/GenBank/DDBJ whole genome shotgun (WGS) entry which is preliminary data.</text>
</comment>
<evidence type="ECO:0000313" key="2">
    <source>
        <dbReference type="Proteomes" id="UP000076078"/>
    </source>
</evidence>
<keyword evidence="2" id="KW-1185">Reference proteome</keyword>
<dbReference type="EMBL" id="LODT01000025">
    <property type="protein sequence ID" value="KYQ93690.1"/>
    <property type="molecule type" value="Genomic_DNA"/>
</dbReference>
<reference evidence="1 2" key="1">
    <citation type="submission" date="2015-12" db="EMBL/GenBank/DDBJ databases">
        <title>Dictyostelia acquired genes for synthesis and detection of signals that induce cell-type specialization by lateral gene transfer from prokaryotes.</title>
        <authorList>
            <person name="Gloeckner G."/>
            <person name="Schaap P."/>
        </authorList>
    </citation>
    <scope>NUCLEOTIDE SEQUENCE [LARGE SCALE GENOMIC DNA]</scope>
    <source>
        <strain evidence="1 2">TK</strain>
    </source>
</reference>
<evidence type="ECO:0000313" key="1">
    <source>
        <dbReference type="EMBL" id="KYQ93690.1"/>
    </source>
</evidence>
<dbReference type="InParanoid" id="A0A151ZII1"/>
<accession>A0A151ZII1</accession>
<dbReference type="Proteomes" id="UP000076078">
    <property type="component" value="Unassembled WGS sequence"/>
</dbReference>
<proteinExistence type="predicted"/>
<sequence>MVLSSKKLELESQNELLNYLKLEYSHFTKERERFKETIELHKKELNDFRESYMSTLNNNNNQTTKE</sequence>
<name>A0A151ZII1_TIELA</name>
<dbReference type="AlphaFoldDB" id="A0A151ZII1"/>
<organism evidence="1 2">
    <name type="scientific">Tieghemostelium lacteum</name>
    <name type="common">Slime mold</name>
    <name type="synonym">Dictyostelium lacteum</name>
    <dbReference type="NCBI Taxonomy" id="361077"/>
    <lineage>
        <taxon>Eukaryota</taxon>
        <taxon>Amoebozoa</taxon>
        <taxon>Evosea</taxon>
        <taxon>Eumycetozoa</taxon>
        <taxon>Dictyostelia</taxon>
        <taxon>Dictyosteliales</taxon>
        <taxon>Raperosteliaceae</taxon>
        <taxon>Tieghemostelium</taxon>
    </lineage>
</organism>